<reference evidence="2" key="2">
    <citation type="submission" date="2020-09" db="EMBL/GenBank/DDBJ databases">
        <authorList>
            <person name="Sun Q."/>
            <person name="Kim S."/>
        </authorList>
    </citation>
    <scope>NUCLEOTIDE SEQUENCE</scope>
    <source>
        <strain evidence="2">KCTC 32513</strain>
    </source>
</reference>
<dbReference type="EMBL" id="BMZH01000002">
    <property type="protein sequence ID" value="GHA85521.1"/>
    <property type="molecule type" value="Genomic_DNA"/>
</dbReference>
<dbReference type="AlphaFoldDB" id="A0A8J3CMG3"/>
<feature type="domain" description="DUF403" evidence="1">
    <location>
        <begin position="21"/>
        <end position="329"/>
    </location>
</feature>
<protein>
    <recommendedName>
        <fullName evidence="1">DUF403 domain-containing protein</fullName>
    </recommendedName>
</protein>
<comment type="caution">
    <text evidence="2">The sequence shown here is derived from an EMBL/GenBank/DDBJ whole genome shotgun (WGS) entry which is preliminary data.</text>
</comment>
<dbReference type="Proteomes" id="UP000634004">
    <property type="component" value="Unassembled WGS sequence"/>
</dbReference>
<evidence type="ECO:0000259" key="1">
    <source>
        <dbReference type="Pfam" id="PF04168"/>
    </source>
</evidence>
<keyword evidence="3" id="KW-1185">Reference proteome</keyword>
<gene>
    <name evidence="2" type="ORF">GCM10009069_05870</name>
</gene>
<dbReference type="Pfam" id="PF04168">
    <property type="entry name" value="Alpha-E"/>
    <property type="match status" value="1"/>
</dbReference>
<dbReference type="InterPro" id="IPR051680">
    <property type="entry name" value="ATP-dep_Glu-Cys_Ligase-2"/>
</dbReference>
<dbReference type="PANTHER" id="PTHR34595:SF7">
    <property type="entry name" value="SLL1039 PROTEIN"/>
    <property type="match status" value="1"/>
</dbReference>
<proteinExistence type="predicted"/>
<reference evidence="2" key="1">
    <citation type="journal article" date="2014" name="Int. J. Syst. Evol. Microbiol.">
        <title>Complete genome sequence of Corynebacterium casei LMG S-19264T (=DSM 44701T), isolated from a smear-ripened cheese.</title>
        <authorList>
            <consortium name="US DOE Joint Genome Institute (JGI-PGF)"/>
            <person name="Walter F."/>
            <person name="Albersmeier A."/>
            <person name="Kalinowski J."/>
            <person name="Ruckert C."/>
        </authorList>
    </citation>
    <scope>NUCLEOTIDE SEQUENCE</scope>
    <source>
        <strain evidence="2">KCTC 32513</strain>
    </source>
</reference>
<organism evidence="2 3">
    <name type="scientific">Algimonas arctica</name>
    <dbReference type="NCBI Taxonomy" id="1479486"/>
    <lineage>
        <taxon>Bacteria</taxon>
        <taxon>Pseudomonadati</taxon>
        <taxon>Pseudomonadota</taxon>
        <taxon>Alphaproteobacteria</taxon>
        <taxon>Maricaulales</taxon>
        <taxon>Robiginitomaculaceae</taxon>
        <taxon>Algimonas</taxon>
    </lineage>
</organism>
<evidence type="ECO:0000313" key="3">
    <source>
        <dbReference type="Proteomes" id="UP000634004"/>
    </source>
</evidence>
<name>A0A8J3CMG3_9PROT</name>
<sequence>MSSQSQTQQTGVGLTPSDQTMLGRTASGLFWMMRYLERMENTARLVDAGFRMSLTRSRTQRSEWESVLTTSSATQAYLKTHDDFRTDSVVEFLVCDRDNPGSIRSSLAEARQNARMTRTALTIDTWEAVNGAWLQLNIALDNYKGKQELPELLFQIRQQAALVRGTMNGTMLRNDIFRFMELGAMIERADNTARILDTKYYVLLPSSASVGSPLDHVQWEMILRCASAERSFHWLHGGDISAAAIVNFLVHDIRLPRSIAFCYKTIRTTLAEMKANSEASNAALDMAILHNDHINGSSSETIIGFGLHEFLIDLIARNSELSAQIETSYRFQP</sequence>
<dbReference type="PANTHER" id="PTHR34595">
    <property type="entry name" value="BLR5612 PROTEIN"/>
    <property type="match status" value="1"/>
</dbReference>
<accession>A0A8J3CMG3</accession>
<dbReference type="InterPro" id="IPR007296">
    <property type="entry name" value="DUF403"/>
</dbReference>
<evidence type="ECO:0000313" key="2">
    <source>
        <dbReference type="EMBL" id="GHA85521.1"/>
    </source>
</evidence>
<dbReference type="RefSeq" id="WP_233353957.1">
    <property type="nucleotide sequence ID" value="NZ_BMZH01000002.1"/>
</dbReference>